<name>A0A0A9GXR3_ARUDO</name>
<dbReference type="AlphaFoldDB" id="A0A0A9GXR3"/>
<feature type="region of interest" description="Disordered" evidence="1">
    <location>
        <begin position="20"/>
        <end position="54"/>
    </location>
</feature>
<protein>
    <submittedName>
        <fullName evidence="2">Uncharacterized protein</fullName>
    </submittedName>
</protein>
<reference evidence="2" key="1">
    <citation type="submission" date="2014-09" db="EMBL/GenBank/DDBJ databases">
        <authorList>
            <person name="Magalhaes I.L.F."/>
            <person name="Oliveira U."/>
            <person name="Santos F.R."/>
            <person name="Vidigal T.H.D.A."/>
            <person name="Brescovit A.D."/>
            <person name="Santos A.J."/>
        </authorList>
    </citation>
    <scope>NUCLEOTIDE SEQUENCE</scope>
    <source>
        <tissue evidence="2">Shoot tissue taken approximately 20 cm above the soil surface</tissue>
    </source>
</reference>
<sequence>MAPPRWPCRRRRGDLSAAAASSWLAPRRQPPPSCSPFLPAASLPPLLASTDSCS</sequence>
<organism evidence="2">
    <name type="scientific">Arundo donax</name>
    <name type="common">Giant reed</name>
    <name type="synonym">Donax arundinaceus</name>
    <dbReference type="NCBI Taxonomy" id="35708"/>
    <lineage>
        <taxon>Eukaryota</taxon>
        <taxon>Viridiplantae</taxon>
        <taxon>Streptophyta</taxon>
        <taxon>Embryophyta</taxon>
        <taxon>Tracheophyta</taxon>
        <taxon>Spermatophyta</taxon>
        <taxon>Magnoliopsida</taxon>
        <taxon>Liliopsida</taxon>
        <taxon>Poales</taxon>
        <taxon>Poaceae</taxon>
        <taxon>PACMAD clade</taxon>
        <taxon>Arundinoideae</taxon>
        <taxon>Arundineae</taxon>
        <taxon>Arundo</taxon>
    </lineage>
</organism>
<proteinExistence type="predicted"/>
<accession>A0A0A9GXR3</accession>
<evidence type="ECO:0000313" key="2">
    <source>
        <dbReference type="EMBL" id="JAE25378.1"/>
    </source>
</evidence>
<dbReference type="EMBL" id="GBRH01172518">
    <property type="protein sequence ID" value="JAE25378.1"/>
    <property type="molecule type" value="Transcribed_RNA"/>
</dbReference>
<reference evidence="2" key="2">
    <citation type="journal article" date="2015" name="Data Brief">
        <title>Shoot transcriptome of the giant reed, Arundo donax.</title>
        <authorList>
            <person name="Barrero R.A."/>
            <person name="Guerrero F.D."/>
            <person name="Moolhuijzen P."/>
            <person name="Goolsby J.A."/>
            <person name="Tidwell J."/>
            <person name="Bellgard S.E."/>
            <person name="Bellgard M.I."/>
        </authorList>
    </citation>
    <scope>NUCLEOTIDE SEQUENCE</scope>
    <source>
        <tissue evidence="2">Shoot tissue taken approximately 20 cm above the soil surface</tissue>
    </source>
</reference>
<feature type="compositionally biased region" description="Low complexity" evidence="1">
    <location>
        <begin position="35"/>
        <end position="54"/>
    </location>
</feature>
<evidence type="ECO:0000256" key="1">
    <source>
        <dbReference type="SAM" id="MobiDB-lite"/>
    </source>
</evidence>